<proteinExistence type="predicted"/>
<sequence length="221" mass="23865">MRLAMLIPIAGAATLLATPVWANDRELNARSNAGVSQIEYVVHGQRDIARRRGFDAEWDGSSLHFSLDRIRRGDKNEFPQSTTGSPWARQISLDGRYEHEIASGLSVSINGRATYAKSGTVDGPLLTRRSAVLSREIGVSLLSPTTYLALLQFRSGGWDGAVLGDTANRMANGEAAARRGLALEAGFGGIGRPRLALRIENARAGTLGLDNRAFVSWRASF</sequence>
<protein>
    <recommendedName>
        <fullName evidence="3">DUF2219 family protein</fullName>
    </recommendedName>
</protein>
<comment type="caution">
    <text evidence="1">The sequence shown here is derived from an EMBL/GenBank/DDBJ whole genome shotgun (WGS) entry which is preliminary data.</text>
</comment>
<evidence type="ECO:0000313" key="1">
    <source>
        <dbReference type="EMBL" id="MBX7502160.1"/>
    </source>
</evidence>
<dbReference type="EMBL" id="JAIGNU010000002">
    <property type="protein sequence ID" value="MBX7502160.1"/>
    <property type="molecule type" value="Genomic_DNA"/>
</dbReference>
<dbReference type="RefSeq" id="WP_221603328.1">
    <property type="nucleotide sequence ID" value="NZ_JAIGNU010000002.1"/>
</dbReference>
<dbReference type="Proteomes" id="UP000782554">
    <property type="component" value="Unassembled WGS sequence"/>
</dbReference>
<reference evidence="1 2" key="1">
    <citation type="submission" date="2021-08" db="EMBL/GenBank/DDBJ databases">
        <title>Comparative Genomics Analysis of the Genus Qipengyuania Reveals Extensive Genetic Diversity and Metabolic Versatility, Including the Description of Fifteen Novel Species.</title>
        <authorList>
            <person name="Liu Y."/>
        </authorList>
    </citation>
    <scope>NUCLEOTIDE SEQUENCE [LARGE SCALE GENOMIC DNA]</scope>
    <source>
        <strain evidence="1 2">YG27</strain>
    </source>
</reference>
<evidence type="ECO:0000313" key="2">
    <source>
        <dbReference type="Proteomes" id="UP000782554"/>
    </source>
</evidence>
<accession>A0ABS7JWZ0</accession>
<organism evidence="1 2">
    <name type="scientific">Qipengyuania mesophila</name>
    <dbReference type="NCBI Taxonomy" id="2867246"/>
    <lineage>
        <taxon>Bacteria</taxon>
        <taxon>Pseudomonadati</taxon>
        <taxon>Pseudomonadota</taxon>
        <taxon>Alphaproteobacteria</taxon>
        <taxon>Sphingomonadales</taxon>
        <taxon>Erythrobacteraceae</taxon>
        <taxon>Qipengyuania</taxon>
    </lineage>
</organism>
<keyword evidence="2" id="KW-1185">Reference proteome</keyword>
<gene>
    <name evidence="1" type="ORF">K3181_11975</name>
</gene>
<evidence type="ECO:0008006" key="3">
    <source>
        <dbReference type="Google" id="ProtNLM"/>
    </source>
</evidence>
<name>A0ABS7JWZ0_9SPHN</name>